<proteinExistence type="inferred from homology"/>
<comment type="caution">
    <text evidence="10">The sequence shown here is derived from an EMBL/GenBank/DDBJ whole genome shotgun (WGS) entry which is preliminary data.</text>
</comment>
<evidence type="ECO:0000256" key="3">
    <source>
        <dbReference type="ARBA" id="ARBA00022741"/>
    </source>
</evidence>
<dbReference type="InterPro" id="IPR027417">
    <property type="entry name" value="P-loop_NTPase"/>
</dbReference>
<protein>
    <recommendedName>
        <fullName evidence="6">GTPase HflX</fullName>
    </recommendedName>
    <alternativeName>
        <fullName evidence="6">GTP-binding protein HflX</fullName>
    </alternativeName>
</protein>
<comment type="subcellular location">
    <subcellularLocation>
        <location evidence="6">Cytoplasm</location>
    </subcellularLocation>
    <text evidence="6">May associate with membranes.</text>
</comment>
<gene>
    <name evidence="6 10" type="primary">hflX</name>
    <name evidence="10" type="ORF">E0F89_01120</name>
</gene>
<keyword evidence="5 6" id="KW-0342">GTP-binding</keyword>
<feature type="binding site" evidence="7">
    <location>
        <begin position="319"/>
        <end position="322"/>
    </location>
    <ligand>
        <name>GTP</name>
        <dbReference type="ChEBI" id="CHEBI:37565"/>
    </ligand>
</feature>
<feature type="binding site" evidence="8">
    <location>
        <position position="214"/>
    </location>
    <ligand>
        <name>Mg(2+)</name>
        <dbReference type="ChEBI" id="CHEBI:18420"/>
    </ligand>
</feature>
<dbReference type="InterPro" id="IPR025121">
    <property type="entry name" value="GTPase_HflX_N"/>
</dbReference>
<dbReference type="CDD" id="cd01878">
    <property type="entry name" value="HflX"/>
    <property type="match status" value="1"/>
</dbReference>
<dbReference type="Pfam" id="PF01926">
    <property type="entry name" value="MMR_HSR1"/>
    <property type="match status" value="1"/>
</dbReference>
<dbReference type="Gene3D" id="6.10.250.2860">
    <property type="match status" value="1"/>
</dbReference>
<keyword evidence="11" id="KW-1185">Reference proteome</keyword>
<evidence type="ECO:0000313" key="10">
    <source>
        <dbReference type="EMBL" id="TDD78262.1"/>
    </source>
</evidence>
<dbReference type="PANTHER" id="PTHR10229">
    <property type="entry name" value="GTP-BINDING PROTEIN HFLX"/>
    <property type="match status" value="1"/>
</dbReference>
<comment type="subunit">
    <text evidence="6">Monomer. Associates with the 50S ribosomal subunit.</text>
</comment>
<dbReference type="PRINTS" id="PR00326">
    <property type="entry name" value="GTP1OBG"/>
</dbReference>
<dbReference type="InterPro" id="IPR030394">
    <property type="entry name" value="G_HFLX_dom"/>
</dbReference>
<accession>A0A4R5B520</accession>
<dbReference type="Gene3D" id="3.40.50.11060">
    <property type="entry name" value="GTPase HflX, N-terminal domain"/>
    <property type="match status" value="1"/>
</dbReference>
<keyword evidence="2 8" id="KW-0479">Metal-binding</keyword>
<dbReference type="SUPFAM" id="SSF52540">
    <property type="entry name" value="P-loop containing nucleoside triphosphate hydrolases"/>
    <property type="match status" value="1"/>
</dbReference>
<dbReference type="GO" id="GO:0005737">
    <property type="term" value="C:cytoplasm"/>
    <property type="evidence" value="ECO:0007669"/>
    <property type="project" value="UniProtKB-SubCell"/>
</dbReference>
<dbReference type="OrthoDB" id="9812272at2"/>
<dbReference type="Pfam" id="PF13167">
    <property type="entry name" value="GTP-bdg_N"/>
    <property type="match status" value="1"/>
</dbReference>
<dbReference type="PANTHER" id="PTHR10229:SF0">
    <property type="entry name" value="GTP-BINDING PROTEIN 6-RELATED"/>
    <property type="match status" value="1"/>
</dbReference>
<feature type="binding site" evidence="7">
    <location>
        <begin position="232"/>
        <end position="236"/>
    </location>
    <ligand>
        <name>GTP</name>
        <dbReference type="ChEBI" id="CHEBI:37565"/>
    </ligand>
</feature>
<keyword evidence="4 8" id="KW-0460">Magnesium</keyword>
<feature type="domain" description="Hflx-type G" evidence="9">
    <location>
        <begin position="201"/>
        <end position="387"/>
    </location>
</feature>
<evidence type="ECO:0000256" key="7">
    <source>
        <dbReference type="PIRSR" id="PIRSR006809-1"/>
    </source>
</evidence>
<evidence type="ECO:0000256" key="6">
    <source>
        <dbReference type="HAMAP-Rule" id="MF_00900"/>
    </source>
</evidence>
<evidence type="ECO:0000256" key="8">
    <source>
        <dbReference type="PIRSR" id="PIRSR006809-2"/>
    </source>
</evidence>
<reference evidence="10 11" key="1">
    <citation type="submission" date="2019-03" db="EMBL/GenBank/DDBJ databases">
        <title>Flavobacterium AT-3-2 sp. nov., isolated from arctic soil.</title>
        <authorList>
            <person name="Chaudhary D.K."/>
        </authorList>
    </citation>
    <scope>NUCLEOTIDE SEQUENCE [LARGE SCALE GENOMIC DNA]</scope>
    <source>
        <strain evidence="10 11">AT-3-2</strain>
    </source>
</reference>
<dbReference type="PIRSF" id="PIRSF006809">
    <property type="entry name" value="GTP-binding_hflX_prd"/>
    <property type="match status" value="1"/>
</dbReference>
<evidence type="ECO:0000256" key="5">
    <source>
        <dbReference type="ARBA" id="ARBA00023134"/>
    </source>
</evidence>
<dbReference type="FunFam" id="3.40.50.300:FF:000955">
    <property type="entry name" value="GTPase HflX"/>
    <property type="match status" value="1"/>
</dbReference>
<dbReference type="EMBL" id="SMFM01000001">
    <property type="protein sequence ID" value="TDD78262.1"/>
    <property type="molecule type" value="Genomic_DNA"/>
</dbReference>
<dbReference type="HAMAP" id="MF_00900">
    <property type="entry name" value="GTPase_HflX"/>
    <property type="match status" value="1"/>
</dbReference>
<dbReference type="NCBIfam" id="TIGR03156">
    <property type="entry name" value="GTP_HflX"/>
    <property type="match status" value="1"/>
</dbReference>
<dbReference type="InterPro" id="IPR006073">
    <property type="entry name" value="GTP-bd"/>
</dbReference>
<evidence type="ECO:0000256" key="1">
    <source>
        <dbReference type="ARBA" id="ARBA00022490"/>
    </source>
</evidence>
<comment type="similarity">
    <text evidence="6">Belongs to the TRAFAC class OBG-HflX-like GTPase superfamily. HflX GTPase family.</text>
</comment>
<dbReference type="GO" id="GO:0005525">
    <property type="term" value="F:GTP binding"/>
    <property type="evidence" value="ECO:0007669"/>
    <property type="project" value="UniProtKB-UniRule"/>
</dbReference>
<organism evidence="10 11">
    <name type="scientific">Flavobacterium caseinilyticum</name>
    <dbReference type="NCBI Taxonomy" id="2541732"/>
    <lineage>
        <taxon>Bacteria</taxon>
        <taxon>Pseudomonadati</taxon>
        <taxon>Bacteroidota</taxon>
        <taxon>Flavobacteriia</taxon>
        <taxon>Flavobacteriales</taxon>
        <taxon>Flavobacteriaceae</taxon>
        <taxon>Flavobacterium</taxon>
    </lineage>
</organism>
<name>A0A4R5B520_9FLAO</name>
<dbReference type="InterPro" id="IPR016496">
    <property type="entry name" value="GTPase_HflX"/>
</dbReference>
<feature type="binding site" evidence="7">
    <location>
        <begin position="207"/>
        <end position="214"/>
    </location>
    <ligand>
        <name>GTP</name>
        <dbReference type="ChEBI" id="CHEBI:37565"/>
    </ligand>
</feature>
<dbReference type="PROSITE" id="PS51705">
    <property type="entry name" value="G_HFLX"/>
    <property type="match status" value="1"/>
</dbReference>
<dbReference type="GO" id="GO:0043022">
    <property type="term" value="F:ribosome binding"/>
    <property type="evidence" value="ECO:0007669"/>
    <property type="project" value="TreeGrafter"/>
</dbReference>
<dbReference type="InterPro" id="IPR042108">
    <property type="entry name" value="GTPase_HflX_N_sf"/>
</dbReference>
<feature type="binding site" evidence="7">
    <location>
        <begin position="365"/>
        <end position="367"/>
    </location>
    <ligand>
        <name>GTP</name>
        <dbReference type="ChEBI" id="CHEBI:37565"/>
    </ligand>
</feature>
<dbReference type="AlphaFoldDB" id="A0A4R5B520"/>
<comment type="cofactor">
    <cofactor evidence="8">
        <name>Mg(2+)</name>
        <dbReference type="ChEBI" id="CHEBI:18420"/>
    </cofactor>
</comment>
<sequence length="416" mass="48017">MLEKEVINFEKTAIVGIVTQNQSEEKLREYLDELEFLTFTAGGQVVKRFSQKMERPNPKTFVGTGKIEEIHQFVKENDISTLVFDDELSPSQQKNISKIITECKILDRTHLILDIFAQRAETSYARTQVELAQCQYLLPRLSGMWTHLERQKGGIGMRGPGETEIETDRRIVRDRIALLKEKIKSIDKQMGTQRGNRGAMVRVALVGYTNVGKSTLMNAVGKSDVFVENKLFATLDTTVRKVVIKNLPFLLSDTVGFIRKLPTQLVDSFKSTLDEVREADLLLHVVDISHPEFEDHIASVNQTLLDIKANDKPVIMVFNKIDAYKHLTIDEDDLMTEKTPRHNTLEEWKSTWMSRVGEQNALFISATNKENFEEFRERVYEAVRHIHITRFPYNKFLYPDYKDAVEKEDIDEDEIE</sequence>
<dbReference type="Pfam" id="PF16360">
    <property type="entry name" value="GTP-bdg_M"/>
    <property type="match status" value="1"/>
</dbReference>
<dbReference type="Gene3D" id="3.40.50.300">
    <property type="entry name" value="P-loop containing nucleotide triphosphate hydrolases"/>
    <property type="match status" value="1"/>
</dbReference>
<dbReference type="GO" id="GO:0046872">
    <property type="term" value="F:metal ion binding"/>
    <property type="evidence" value="ECO:0007669"/>
    <property type="project" value="UniProtKB-KW"/>
</dbReference>
<keyword evidence="1 6" id="KW-0963">Cytoplasm</keyword>
<dbReference type="InterPro" id="IPR032305">
    <property type="entry name" value="GTP-bd_M"/>
</dbReference>
<dbReference type="Proteomes" id="UP000295278">
    <property type="component" value="Unassembled WGS sequence"/>
</dbReference>
<comment type="function">
    <text evidence="6">GTPase that associates with the 50S ribosomal subunit and may have a role during protein synthesis or ribosome biogenesis.</text>
</comment>
<keyword evidence="3 6" id="KW-0547">Nucleotide-binding</keyword>
<evidence type="ECO:0000259" key="9">
    <source>
        <dbReference type="PROSITE" id="PS51705"/>
    </source>
</evidence>
<dbReference type="FunFam" id="3.40.50.11060:FF:000001">
    <property type="entry name" value="GTPase HflX"/>
    <property type="match status" value="1"/>
</dbReference>
<evidence type="ECO:0000256" key="4">
    <source>
        <dbReference type="ARBA" id="ARBA00022842"/>
    </source>
</evidence>
<evidence type="ECO:0000313" key="11">
    <source>
        <dbReference type="Proteomes" id="UP000295278"/>
    </source>
</evidence>
<feature type="binding site" evidence="7">
    <location>
        <begin position="253"/>
        <end position="256"/>
    </location>
    <ligand>
        <name>GTP</name>
        <dbReference type="ChEBI" id="CHEBI:37565"/>
    </ligand>
</feature>
<feature type="binding site" evidence="8">
    <location>
        <position position="234"/>
    </location>
    <ligand>
        <name>Mg(2+)</name>
        <dbReference type="ChEBI" id="CHEBI:18420"/>
    </ligand>
</feature>
<evidence type="ECO:0000256" key="2">
    <source>
        <dbReference type="ARBA" id="ARBA00022723"/>
    </source>
</evidence>
<dbReference type="RefSeq" id="WP_131908027.1">
    <property type="nucleotide sequence ID" value="NZ_SMFM01000001.1"/>
</dbReference>
<dbReference type="GO" id="GO:0003924">
    <property type="term" value="F:GTPase activity"/>
    <property type="evidence" value="ECO:0007669"/>
    <property type="project" value="UniProtKB-UniRule"/>
</dbReference>